<dbReference type="InterPro" id="IPR000835">
    <property type="entry name" value="HTH_MarR-typ"/>
</dbReference>
<evidence type="ECO:0000256" key="3">
    <source>
        <dbReference type="ARBA" id="ARBA00023163"/>
    </source>
</evidence>
<proteinExistence type="predicted"/>
<dbReference type="RefSeq" id="WP_125692154.1">
    <property type="nucleotide sequence ID" value="NZ_JBHSSK010000007.1"/>
</dbReference>
<dbReference type="CDD" id="cd00090">
    <property type="entry name" value="HTH_ARSR"/>
    <property type="match status" value="1"/>
</dbReference>
<dbReference type="Gene3D" id="1.10.10.10">
    <property type="entry name" value="Winged helix-like DNA-binding domain superfamily/Winged helix DNA-binding domain"/>
    <property type="match status" value="1"/>
</dbReference>
<dbReference type="PROSITE" id="PS01117">
    <property type="entry name" value="HTH_MARR_1"/>
    <property type="match status" value="1"/>
</dbReference>
<dbReference type="PROSITE" id="PS50995">
    <property type="entry name" value="HTH_MARR_2"/>
    <property type="match status" value="1"/>
</dbReference>
<reference evidence="6" key="1">
    <citation type="journal article" date="2019" name="Int. J. Syst. Evol. Microbiol.">
        <title>The Global Catalogue of Microorganisms (GCM) 10K type strain sequencing project: providing services to taxonomists for standard genome sequencing and annotation.</title>
        <authorList>
            <consortium name="The Broad Institute Genomics Platform"/>
            <consortium name="The Broad Institute Genome Sequencing Center for Infectious Disease"/>
            <person name="Wu L."/>
            <person name="Ma J."/>
        </authorList>
    </citation>
    <scope>NUCLEOTIDE SEQUENCE [LARGE SCALE GENOMIC DNA]</scope>
    <source>
        <strain evidence="6">CCM 8905</strain>
    </source>
</reference>
<evidence type="ECO:0000256" key="2">
    <source>
        <dbReference type="ARBA" id="ARBA00023125"/>
    </source>
</evidence>
<feature type="domain" description="HTH marR-type" evidence="4">
    <location>
        <begin position="5"/>
        <end position="145"/>
    </location>
</feature>
<dbReference type="InterPro" id="IPR039422">
    <property type="entry name" value="MarR/SlyA-like"/>
</dbReference>
<keyword evidence="6" id="KW-1185">Reference proteome</keyword>
<name>A0ABW1SP80_9LACO</name>
<keyword evidence="3" id="KW-0804">Transcription</keyword>
<evidence type="ECO:0000313" key="5">
    <source>
        <dbReference type="EMBL" id="MFC6206311.1"/>
    </source>
</evidence>
<organism evidence="5 6">
    <name type="scientific">Levilactobacillus tongjiangensis</name>
    <dbReference type="NCBI Taxonomy" id="2486023"/>
    <lineage>
        <taxon>Bacteria</taxon>
        <taxon>Bacillati</taxon>
        <taxon>Bacillota</taxon>
        <taxon>Bacilli</taxon>
        <taxon>Lactobacillales</taxon>
        <taxon>Lactobacillaceae</taxon>
        <taxon>Levilactobacillus</taxon>
    </lineage>
</organism>
<accession>A0ABW1SP80</accession>
<dbReference type="SMART" id="SM00347">
    <property type="entry name" value="HTH_MARR"/>
    <property type="match status" value="1"/>
</dbReference>
<gene>
    <name evidence="5" type="ORF">ACFP1G_02305</name>
</gene>
<dbReference type="InterPro" id="IPR036388">
    <property type="entry name" value="WH-like_DNA-bd_sf"/>
</dbReference>
<keyword evidence="1" id="KW-0805">Transcription regulation</keyword>
<dbReference type="SUPFAM" id="SSF46785">
    <property type="entry name" value="Winged helix' DNA-binding domain"/>
    <property type="match status" value="1"/>
</dbReference>
<dbReference type="InterPro" id="IPR036390">
    <property type="entry name" value="WH_DNA-bd_sf"/>
</dbReference>
<dbReference type="PRINTS" id="PR00598">
    <property type="entry name" value="HTHMARR"/>
</dbReference>
<evidence type="ECO:0000259" key="4">
    <source>
        <dbReference type="PROSITE" id="PS50995"/>
    </source>
</evidence>
<dbReference type="PANTHER" id="PTHR33164:SF43">
    <property type="entry name" value="HTH-TYPE TRANSCRIPTIONAL REPRESSOR YETL"/>
    <property type="match status" value="1"/>
</dbReference>
<keyword evidence="2" id="KW-0238">DNA-binding</keyword>
<dbReference type="EMBL" id="JBHSSK010000007">
    <property type="protein sequence ID" value="MFC6206311.1"/>
    <property type="molecule type" value="Genomic_DNA"/>
</dbReference>
<evidence type="ECO:0000313" key="6">
    <source>
        <dbReference type="Proteomes" id="UP001596254"/>
    </source>
</evidence>
<protein>
    <submittedName>
        <fullName evidence="5">MarR family winged helix-turn-helix transcriptional regulator</fullName>
    </submittedName>
</protein>
<comment type="caution">
    <text evidence="5">The sequence shown here is derived from an EMBL/GenBank/DDBJ whole genome shotgun (WGS) entry which is preliminary data.</text>
</comment>
<dbReference type="Pfam" id="PF12802">
    <property type="entry name" value="MarR_2"/>
    <property type="match status" value="1"/>
</dbReference>
<dbReference type="InterPro" id="IPR023187">
    <property type="entry name" value="Tscrpt_reg_MarR-type_CS"/>
</dbReference>
<dbReference type="PANTHER" id="PTHR33164">
    <property type="entry name" value="TRANSCRIPTIONAL REGULATOR, MARR FAMILY"/>
    <property type="match status" value="1"/>
</dbReference>
<dbReference type="Proteomes" id="UP001596254">
    <property type="component" value="Unassembled WGS sequence"/>
</dbReference>
<evidence type="ECO:0000256" key="1">
    <source>
        <dbReference type="ARBA" id="ARBA00023015"/>
    </source>
</evidence>
<sequence>MTDGSRDLLESFGKLLQNRAFLMAVGHQAGMGGHGGPNGRRGQGRLLKVLAKTPDGLTNAEIAEVLDIRPSSVSATINRLEEAGFVERVPSPTDKRAIIVRLSQRGHELFDQYHEHKDDVADQLFGRLTADEQVQLEQLLTKLSHQISDLDWDDFMQRGHGWPHGMGRPRF</sequence>
<dbReference type="InterPro" id="IPR011991">
    <property type="entry name" value="ArsR-like_HTH"/>
</dbReference>